<gene>
    <name evidence="1" type="ORF">BofuT4_uP020880.1</name>
</gene>
<name>G2YJ95_BOTF4</name>
<dbReference type="HOGENOM" id="CLU_3068422_0_0_1"/>
<organism evidence="1 2">
    <name type="scientific">Botryotinia fuckeliana (strain T4)</name>
    <name type="common">Noble rot fungus</name>
    <name type="synonym">Botrytis cinerea</name>
    <dbReference type="NCBI Taxonomy" id="999810"/>
    <lineage>
        <taxon>Eukaryota</taxon>
        <taxon>Fungi</taxon>
        <taxon>Dikarya</taxon>
        <taxon>Ascomycota</taxon>
        <taxon>Pezizomycotina</taxon>
        <taxon>Leotiomycetes</taxon>
        <taxon>Helotiales</taxon>
        <taxon>Sclerotiniaceae</taxon>
        <taxon>Botrytis</taxon>
    </lineage>
</organism>
<proteinExistence type="predicted"/>
<protein>
    <submittedName>
        <fullName evidence="1">Uncharacterized protein</fullName>
    </submittedName>
</protein>
<dbReference type="AlphaFoldDB" id="G2YJ95"/>
<dbReference type="EMBL" id="FQ790337">
    <property type="protein sequence ID" value="CCD51782.1"/>
    <property type="molecule type" value="Genomic_DNA"/>
</dbReference>
<sequence>MSSHIPWHSELSCYYGTLSINYACKDSGVKYHISQYATITQEIQFRISLPKTR</sequence>
<reference evidence="2" key="1">
    <citation type="journal article" date="2011" name="PLoS Genet.">
        <title>Genomic analysis of the necrotrophic fungal pathogens Sclerotinia sclerotiorum and Botrytis cinerea.</title>
        <authorList>
            <person name="Amselem J."/>
            <person name="Cuomo C.A."/>
            <person name="van Kan J.A."/>
            <person name="Viaud M."/>
            <person name="Benito E.P."/>
            <person name="Couloux A."/>
            <person name="Coutinho P.M."/>
            <person name="de Vries R.P."/>
            <person name="Dyer P.S."/>
            <person name="Fillinger S."/>
            <person name="Fournier E."/>
            <person name="Gout L."/>
            <person name="Hahn M."/>
            <person name="Kohn L."/>
            <person name="Lapalu N."/>
            <person name="Plummer K.M."/>
            <person name="Pradier J.M."/>
            <person name="Quevillon E."/>
            <person name="Sharon A."/>
            <person name="Simon A."/>
            <person name="ten Have A."/>
            <person name="Tudzynski B."/>
            <person name="Tudzynski P."/>
            <person name="Wincker P."/>
            <person name="Andrew M."/>
            <person name="Anthouard V."/>
            <person name="Beever R.E."/>
            <person name="Beffa R."/>
            <person name="Benoit I."/>
            <person name="Bouzid O."/>
            <person name="Brault B."/>
            <person name="Chen Z."/>
            <person name="Choquer M."/>
            <person name="Collemare J."/>
            <person name="Cotton P."/>
            <person name="Danchin E.G."/>
            <person name="Da Silva C."/>
            <person name="Gautier A."/>
            <person name="Giraud C."/>
            <person name="Giraud T."/>
            <person name="Gonzalez C."/>
            <person name="Grossetete S."/>
            <person name="Guldener U."/>
            <person name="Henrissat B."/>
            <person name="Howlett B.J."/>
            <person name="Kodira C."/>
            <person name="Kretschmer M."/>
            <person name="Lappartient A."/>
            <person name="Leroch M."/>
            <person name="Levis C."/>
            <person name="Mauceli E."/>
            <person name="Neuveglise C."/>
            <person name="Oeser B."/>
            <person name="Pearson M."/>
            <person name="Poulain J."/>
            <person name="Poussereau N."/>
            <person name="Quesneville H."/>
            <person name="Rascle C."/>
            <person name="Schumacher J."/>
            <person name="Segurens B."/>
            <person name="Sexton A."/>
            <person name="Silva E."/>
            <person name="Sirven C."/>
            <person name="Soanes D.M."/>
            <person name="Talbot N.J."/>
            <person name="Templeton M."/>
            <person name="Yandava C."/>
            <person name="Yarden O."/>
            <person name="Zeng Q."/>
            <person name="Rollins J.A."/>
            <person name="Lebrun M.H."/>
            <person name="Dickman M."/>
        </authorList>
    </citation>
    <scope>NUCLEOTIDE SEQUENCE [LARGE SCALE GENOMIC DNA]</scope>
    <source>
        <strain evidence="2">T4</strain>
    </source>
</reference>
<dbReference type="Proteomes" id="UP000008177">
    <property type="component" value="Unplaced contigs"/>
</dbReference>
<accession>G2YJ95</accession>
<evidence type="ECO:0000313" key="2">
    <source>
        <dbReference type="Proteomes" id="UP000008177"/>
    </source>
</evidence>
<dbReference type="InParanoid" id="G2YJ95"/>
<evidence type="ECO:0000313" key="1">
    <source>
        <dbReference type="EMBL" id="CCD51782.1"/>
    </source>
</evidence>